<gene>
    <name evidence="2" type="ORF">AWM72_04700</name>
    <name evidence="3" type="ORF">CYJ28_03515</name>
</gene>
<keyword evidence="4" id="KW-1185">Reference proteome</keyword>
<sequence length="154" mass="17532">MSIYGLLAFYLLEVFVLYHQFRTIKRTRIKETYSRPVKLTYYIIGLCFLIFGLSISLSLSQLGLFIGLGIIFCLAPQTTGLGDHAYYHRVKLVGFAGLTAKEQAYTEVVNCQLTRQGDGLVVVFSHKFHRNEMTFSLEDQEAVKSLLLLNLQLL</sequence>
<dbReference type="Proteomes" id="UP000069912">
    <property type="component" value="Chromosome"/>
</dbReference>
<keyword evidence="1" id="KW-1133">Transmembrane helix</keyword>
<evidence type="ECO:0000313" key="3">
    <source>
        <dbReference type="EMBL" id="PKZ22195.1"/>
    </source>
</evidence>
<name>A0A109REX7_9LACT</name>
<reference evidence="3 5" key="3">
    <citation type="submission" date="2017-12" db="EMBL/GenBank/DDBJ databases">
        <title>Phylogenetic diversity of female urinary microbiome.</title>
        <authorList>
            <person name="Thomas-White K."/>
            <person name="Wolfe A.J."/>
        </authorList>
    </citation>
    <scope>NUCLEOTIDE SEQUENCE [LARGE SCALE GENOMIC DNA]</scope>
    <source>
        <strain evidence="3 5">UMB0139</strain>
    </source>
</reference>
<evidence type="ECO:0000313" key="5">
    <source>
        <dbReference type="Proteomes" id="UP000234239"/>
    </source>
</evidence>
<feature type="transmembrane region" description="Helical" evidence="1">
    <location>
        <begin position="6"/>
        <end position="21"/>
    </location>
</feature>
<dbReference type="KEGG" id="asan:AWM72_04700"/>
<accession>A0A109REX7</accession>
<proteinExistence type="predicted"/>
<dbReference type="AlphaFoldDB" id="A0A109REX7"/>
<dbReference type="EMBL" id="PKGY01000002">
    <property type="protein sequence ID" value="PKZ22195.1"/>
    <property type="molecule type" value="Genomic_DNA"/>
</dbReference>
<dbReference type="EMBL" id="CP014160">
    <property type="protein sequence ID" value="AMB94105.1"/>
    <property type="molecule type" value="Genomic_DNA"/>
</dbReference>
<protein>
    <submittedName>
        <fullName evidence="2">Uncharacterized protein</fullName>
    </submittedName>
</protein>
<evidence type="ECO:0000313" key="2">
    <source>
        <dbReference type="EMBL" id="AMB94105.1"/>
    </source>
</evidence>
<reference evidence="4" key="2">
    <citation type="submission" date="2016-01" db="EMBL/GenBank/DDBJ databases">
        <title>Six Aerococcus type strain genome sequencing and assembly using PacBio and Illumina Hiseq.</title>
        <authorList>
            <person name="Carkaci D."/>
            <person name="Dargis R."/>
            <person name="Nielsen X.C."/>
            <person name="Skovgaard O."/>
            <person name="Fuursted K."/>
            <person name="Christensen J.J."/>
        </authorList>
    </citation>
    <scope>NUCLEOTIDE SEQUENCE [LARGE SCALE GENOMIC DNA]</scope>
    <source>
        <strain evidence="4">CCUG43001</strain>
    </source>
</reference>
<feature type="transmembrane region" description="Helical" evidence="1">
    <location>
        <begin position="41"/>
        <end position="72"/>
    </location>
</feature>
<keyword evidence="1" id="KW-0472">Membrane</keyword>
<evidence type="ECO:0000256" key="1">
    <source>
        <dbReference type="SAM" id="Phobius"/>
    </source>
</evidence>
<reference evidence="2 4" key="1">
    <citation type="journal article" date="2016" name="Genome Announc.">
        <title>Complete Genome Sequences of Aerococcus christensenii CCUG 28831T, Aerococcus sanguinicola CCUG 43001T, Aerococcus urinae CCUG 36881T, Aerococcus urinaeequi CCUG 28094T, Aerococcus urinaehominis CCUG 42038 BT, and Aerococcus viridans CCUG 4311T.</title>
        <authorList>
            <person name="Carkaci D."/>
            <person name="Dargis R."/>
            <person name="Nielsen X.C."/>
            <person name="Skovgaard O."/>
            <person name="Fuursted K."/>
            <person name="Christensen J.J."/>
        </authorList>
    </citation>
    <scope>NUCLEOTIDE SEQUENCE [LARGE SCALE GENOMIC DNA]</scope>
    <source>
        <strain evidence="2 4">CCUG43001</strain>
    </source>
</reference>
<evidence type="ECO:0000313" key="4">
    <source>
        <dbReference type="Proteomes" id="UP000069912"/>
    </source>
</evidence>
<organism evidence="2 4">
    <name type="scientific">Aerococcus sanguinicola</name>
    <dbReference type="NCBI Taxonomy" id="119206"/>
    <lineage>
        <taxon>Bacteria</taxon>
        <taxon>Bacillati</taxon>
        <taxon>Bacillota</taxon>
        <taxon>Bacilli</taxon>
        <taxon>Lactobacillales</taxon>
        <taxon>Aerococcaceae</taxon>
        <taxon>Aerococcus</taxon>
    </lineage>
</organism>
<keyword evidence="1" id="KW-0812">Transmembrane</keyword>
<dbReference type="Proteomes" id="UP000234239">
    <property type="component" value="Unassembled WGS sequence"/>
</dbReference>